<keyword evidence="5 11" id="KW-0812">Transmembrane</keyword>
<gene>
    <name evidence="12" type="ORF">GH266_09335</name>
</gene>
<proteinExistence type="inferred from homology"/>
<evidence type="ECO:0000256" key="10">
    <source>
        <dbReference type="ARBA" id="ARBA00023288"/>
    </source>
</evidence>
<dbReference type="KEGG" id="siw:GH266_09335"/>
<reference evidence="12 13" key="1">
    <citation type="submission" date="2019-12" db="EMBL/GenBank/DDBJ databases">
        <title>The genome of Stappia indica PHM037.</title>
        <authorList>
            <person name="Kacar D."/>
            <person name="Galan B."/>
            <person name="Canedo L."/>
            <person name="Rodriguez P."/>
            <person name="de la Calle F."/>
            <person name="Garcia J.L."/>
        </authorList>
    </citation>
    <scope>NUCLEOTIDE SEQUENCE [LARGE SCALE GENOMIC DNA]</scope>
    <source>
        <strain evidence="12 13">PHM037</strain>
    </source>
</reference>
<evidence type="ECO:0000256" key="5">
    <source>
        <dbReference type="ARBA" id="ARBA00022692"/>
    </source>
</evidence>
<name>A0A857C870_9HYPH</name>
<dbReference type="AlphaFoldDB" id="A0A857C870"/>
<evidence type="ECO:0000256" key="11">
    <source>
        <dbReference type="SAM" id="Phobius"/>
    </source>
</evidence>
<evidence type="ECO:0000313" key="12">
    <source>
        <dbReference type="EMBL" id="QGZ34702.1"/>
    </source>
</evidence>
<keyword evidence="9" id="KW-0564">Palmitate</keyword>
<evidence type="ECO:0000256" key="4">
    <source>
        <dbReference type="ARBA" id="ARBA00022475"/>
    </source>
</evidence>
<accession>A0A857C870</accession>
<evidence type="ECO:0000256" key="1">
    <source>
        <dbReference type="ARBA" id="ARBA00004141"/>
    </source>
</evidence>
<dbReference type="RefSeq" id="WP_158193667.1">
    <property type="nucleotide sequence ID" value="NZ_CP046908.1"/>
</dbReference>
<sequence>MTTSPALASLAPSIPLFGSYFPAWLVCLFAAIVLTLMTRALLVVTGIDDILRWRVPVYMSMSLAFTYLSLIVFFGR</sequence>
<evidence type="ECO:0000256" key="7">
    <source>
        <dbReference type="ARBA" id="ARBA00022989"/>
    </source>
</evidence>
<feature type="transmembrane region" description="Helical" evidence="11">
    <location>
        <begin position="20"/>
        <end position="43"/>
    </location>
</feature>
<keyword evidence="10" id="KW-0449">Lipoprotein</keyword>
<keyword evidence="7 11" id="KW-1133">Transmembrane helix</keyword>
<evidence type="ECO:0000256" key="2">
    <source>
        <dbReference type="ARBA" id="ARBA00008208"/>
    </source>
</evidence>
<dbReference type="InterPro" id="IPR031381">
    <property type="entry name" value="YtcA"/>
</dbReference>
<keyword evidence="4" id="KW-1003">Cell membrane</keyword>
<keyword evidence="6" id="KW-0732">Signal</keyword>
<dbReference type="OrthoDB" id="5958921at2"/>
<evidence type="ECO:0000313" key="13">
    <source>
        <dbReference type="Proteomes" id="UP000435648"/>
    </source>
</evidence>
<comment type="similarity">
    <text evidence="2">Belongs to the YtcA family.</text>
</comment>
<evidence type="ECO:0000256" key="8">
    <source>
        <dbReference type="ARBA" id="ARBA00023136"/>
    </source>
</evidence>
<evidence type="ECO:0000256" key="9">
    <source>
        <dbReference type="ARBA" id="ARBA00023139"/>
    </source>
</evidence>
<feature type="transmembrane region" description="Helical" evidence="11">
    <location>
        <begin position="55"/>
        <end position="75"/>
    </location>
</feature>
<dbReference type="Pfam" id="PF17090">
    <property type="entry name" value="Ytca"/>
    <property type="match status" value="1"/>
</dbReference>
<organism evidence="12 13">
    <name type="scientific">Stappia indica</name>
    <dbReference type="NCBI Taxonomy" id="538381"/>
    <lineage>
        <taxon>Bacteria</taxon>
        <taxon>Pseudomonadati</taxon>
        <taxon>Pseudomonadota</taxon>
        <taxon>Alphaproteobacteria</taxon>
        <taxon>Hyphomicrobiales</taxon>
        <taxon>Stappiaceae</taxon>
        <taxon>Stappia</taxon>
    </lineage>
</organism>
<protein>
    <recommendedName>
        <fullName evidence="3">Uncharacterized protein YtcA</fullName>
    </recommendedName>
</protein>
<dbReference type="EMBL" id="CP046908">
    <property type="protein sequence ID" value="QGZ34702.1"/>
    <property type="molecule type" value="Genomic_DNA"/>
</dbReference>
<comment type="subcellular location">
    <subcellularLocation>
        <location evidence="1">Membrane</location>
        <topology evidence="1">Multi-pass membrane protein</topology>
    </subcellularLocation>
</comment>
<dbReference type="Proteomes" id="UP000435648">
    <property type="component" value="Chromosome"/>
</dbReference>
<evidence type="ECO:0000256" key="6">
    <source>
        <dbReference type="ARBA" id="ARBA00022729"/>
    </source>
</evidence>
<evidence type="ECO:0000256" key="3">
    <source>
        <dbReference type="ARBA" id="ARBA00021237"/>
    </source>
</evidence>
<keyword evidence="8 11" id="KW-0472">Membrane</keyword>
<dbReference type="GO" id="GO:0016020">
    <property type="term" value="C:membrane"/>
    <property type="evidence" value="ECO:0007669"/>
    <property type="project" value="UniProtKB-SubCell"/>
</dbReference>